<dbReference type="EMBL" id="JAQHRD010000012">
    <property type="protein sequence ID" value="KAJ6437377.1"/>
    <property type="molecule type" value="Genomic_DNA"/>
</dbReference>
<protein>
    <submittedName>
        <fullName evidence="1">Zinc finger, CCHC-type</fullName>
    </submittedName>
</protein>
<gene>
    <name evidence="1" type="ORF">O9K51_09933</name>
</gene>
<evidence type="ECO:0000313" key="1">
    <source>
        <dbReference type="EMBL" id="KAJ6437377.1"/>
    </source>
</evidence>
<proteinExistence type="predicted"/>
<dbReference type="Gene3D" id="1.20.1280.50">
    <property type="match status" value="1"/>
</dbReference>
<name>A0AB34FEA1_9HYPO</name>
<evidence type="ECO:0000313" key="2">
    <source>
        <dbReference type="Proteomes" id="UP001163105"/>
    </source>
</evidence>
<comment type="caution">
    <text evidence="1">The sequence shown here is derived from an EMBL/GenBank/DDBJ whole genome shotgun (WGS) entry which is preliminary data.</text>
</comment>
<organism evidence="1 2">
    <name type="scientific">Purpureocillium lavendulum</name>
    <dbReference type="NCBI Taxonomy" id="1247861"/>
    <lineage>
        <taxon>Eukaryota</taxon>
        <taxon>Fungi</taxon>
        <taxon>Dikarya</taxon>
        <taxon>Ascomycota</taxon>
        <taxon>Pezizomycotina</taxon>
        <taxon>Sordariomycetes</taxon>
        <taxon>Hypocreomycetidae</taxon>
        <taxon>Hypocreales</taxon>
        <taxon>Ophiocordycipitaceae</taxon>
        <taxon>Purpureocillium</taxon>
    </lineage>
</organism>
<sequence>MKTADADISAAERALGTTELLEQILLHLDMQTLLVSATRACRQWNSLIAASPLLQKALFLRPDDDGDATPADAVVNPLLAQHFPPFFTPVYDIGCPFPIQSLEPDEDCYEYLFKDISYNGMSKFKSMPVYKRSVANDDFIDEYEEDPNAKARENNPYLRKCASWRKMLTSQPPAQNLGFCMLSTGGLNTITRTELLHIEGVKDGGAEDRDEDTPTVNEDRPIRMADLYAKVLLYMKIGSKNSGFKMMSNLRNHTRDYVTQYASLPFHPHFAWIGDRIGKLYDEGADIVLLQVVRPMGCFLMGPDAGANAVWRRCQPENLSSQLMYSMKTGDAA</sequence>
<dbReference type="InterPro" id="IPR036047">
    <property type="entry name" value="F-box-like_dom_sf"/>
</dbReference>
<dbReference type="CDD" id="cd09917">
    <property type="entry name" value="F-box_SF"/>
    <property type="match status" value="1"/>
</dbReference>
<dbReference type="SUPFAM" id="SSF81383">
    <property type="entry name" value="F-box domain"/>
    <property type="match status" value="1"/>
</dbReference>
<dbReference type="Proteomes" id="UP001163105">
    <property type="component" value="Unassembled WGS sequence"/>
</dbReference>
<reference evidence="1" key="1">
    <citation type="submission" date="2023-01" db="EMBL/GenBank/DDBJ databases">
        <title>The growth and conidiation of Purpureocillium lavendulum are regulated by nitrogen source and histone H3K14 acetylation.</title>
        <authorList>
            <person name="Tang P."/>
            <person name="Han J."/>
            <person name="Zhang C."/>
            <person name="Tang P."/>
            <person name="Qi F."/>
            <person name="Zhang K."/>
            <person name="Liang L."/>
        </authorList>
    </citation>
    <scope>NUCLEOTIDE SEQUENCE</scope>
    <source>
        <strain evidence="1">YMF1.00683</strain>
    </source>
</reference>
<accession>A0AB34FEA1</accession>
<keyword evidence="2" id="KW-1185">Reference proteome</keyword>
<dbReference type="AlphaFoldDB" id="A0AB34FEA1"/>